<keyword evidence="1" id="KW-0808">Transferase</keyword>
<name>A0A371P5D2_9ACTN</name>
<dbReference type="GO" id="GO:0047355">
    <property type="term" value="F:CDP-glycerol glycerophosphotransferase activity"/>
    <property type="evidence" value="ECO:0007669"/>
    <property type="project" value="InterPro"/>
</dbReference>
<dbReference type="Gene3D" id="3.40.50.12580">
    <property type="match status" value="1"/>
</dbReference>
<keyword evidence="2" id="KW-1185">Reference proteome</keyword>
<dbReference type="GO" id="GO:0016020">
    <property type="term" value="C:membrane"/>
    <property type="evidence" value="ECO:0007669"/>
    <property type="project" value="InterPro"/>
</dbReference>
<evidence type="ECO:0000313" key="1">
    <source>
        <dbReference type="EMBL" id="REK70666.1"/>
    </source>
</evidence>
<dbReference type="Proteomes" id="UP000265581">
    <property type="component" value="Unassembled WGS sequence"/>
</dbReference>
<dbReference type="AlphaFoldDB" id="A0A371P5D2"/>
<sequence>MAAEARVGLVHRLRVWAIGRLRRSRLLPTGMPDKQTDESRLGQRFEQPVMLYFPTTLDSLYQLRPWFHALTALDVEHPVVCVFKDSRTARVVRAETGLDCVTLARYGQLDEILSLSDVKLALYVNHDPINFESLRFTSMVHVYLGHGDSDKGVSVSNQVKAYDLCFLAGQAAVDRTASAVMLYDAAARSVLIGQPQLDGAPPVEAHPDATRPTVLYAPTWEASQPSVSYGSLETHGAALVRALSGRYRVVYRPHPLNGVIRPSYAVADDAVRRLADRVDTDVPLEQSFADADLLVTDVSAVALTWLPTGKPLLVTTPAVPYPPSTLMDVVPQLAPGDPFAEIVATHLSSDPTAAARAALVEHYLGDPAPGVATRRFIEACRDAMLLRDREWAARRATGATGP</sequence>
<dbReference type="InterPro" id="IPR043148">
    <property type="entry name" value="TagF_C"/>
</dbReference>
<dbReference type="OrthoDB" id="7806295at2"/>
<comment type="caution">
    <text evidence="1">The sequence shown here is derived from an EMBL/GenBank/DDBJ whole genome shotgun (WGS) entry which is preliminary data.</text>
</comment>
<organism evidence="1 2">
    <name type="scientific">Aeromicrobium endophyticum</name>
    <dbReference type="NCBI Taxonomy" id="2292704"/>
    <lineage>
        <taxon>Bacteria</taxon>
        <taxon>Bacillati</taxon>
        <taxon>Actinomycetota</taxon>
        <taxon>Actinomycetes</taxon>
        <taxon>Propionibacteriales</taxon>
        <taxon>Nocardioidaceae</taxon>
        <taxon>Aeromicrobium</taxon>
    </lineage>
</organism>
<dbReference type="Pfam" id="PF04464">
    <property type="entry name" value="Glyphos_transf"/>
    <property type="match status" value="1"/>
</dbReference>
<proteinExistence type="predicted"/>
<dbReference type="EMBL" id="QUBR01000002">
    <property type="protein sequence ID" value="REK70666.1"/>
    <property type="molecule type" value="Genomic_DNA"/>
</dbReference>
<dbReference type="InterPro" id="IPR007554">
    <property type="entry name" value="Glycerophosphate_synth"/>
</dbReference>
<protein>
    <submittedName>
        <fullName evidence="1">Glycosyl transferase</fullName>
    </submittedName>
</protein>
<reference evidence="1 2" key="1">
    <citation type="submission" date="2018-08" db="EMBL/GenBank/DDBJ databases">
        <title>Aeromicrobium sp. M2KJ-4, whole genome shotgun sequence.</title>
        <authorList>
            <person name="Tuo L."/>
        </authorList>
    </citation>
    <scope>NUCLEOTIDE SEQUENCE [LARGE SCALE GENOMIC DNA]</scope>
    <source>
        <strain evidence="1 2">M2KJ-4</strain>
    </source>
</reference>
<evidence type="ECO:0000313" key="2">
    <source>
        <dbReference type="Proteomes" id="UP000265581"/>
    </source>
</evidence>
<gene>
    <name evidence="1" type="ORF">DX116_16275</name>
</gene>
<accession>A0A371P5D2</accession>
<dbReference type="RefSeq" id="WP_119705253.1">
    <property type="nucleotide sequence ID" value="NZ_JBHSOI010000002.1"/>
</dbReference>